<dbReference type="RefSeq" id="XP_053019296.1">
    <property type="nucleotide sequence ID" value="XM_053168047.1"/>
</dbReference>
<sequence>MFDQTQKTISRLVAEGFSRLTLSSSGQGFTHQSTCNIFSHAEAHSSALVCYQAEVEIAWNPREHIGAHTGAFKPINSYPRVFRSFCSQSYPYTITAVSRPLGSRHHPDSVANLTASHIPELASLSSVYLL</sequence>
<evidence type="ECO:0000313" key="2">
    <source>
        <dbReference type="Proteomes" id="UP001164743"/>
    </source>
</evidence>
<dbReference type="GeneID" id="77808942"/>
<gene>
    <name evidence="1" type="ORF">PtA15_4A189</name>
</gene>
<organism evidence="1 2">
    <name type="scientific">Puccinia triticina</name>
    <dbReference type="NCBI Taxonomy" id="208348"/>
    <lineage>
        <taxon>Eukaryota</taxon>
        <taxon>Fungi</taxon>
        <taxon>Dikarya</taxon>
        <taxon>Basidiomycota</taxon>
        <taxon>Pucciniomycotina</taxon>
        <taxon>Pucciniomycetes</taxon>
        <taxon>Pucciniales</taxon>
        <taxon>Pucciniaceae</taxon>
        <taxon>Puccinia</taxon>
    </lineage>
</organism>
<evidence type="ECO:0000313" key="1">
    <source>
        <dbReference type="EMBL" id="WAQ83741.1"/>
    </source>
</evidence>
<accession>A0ABY7CHY5</accession>
<dbReference type="EMBL" id="CP110424">
    <property type="protein sequence ID" value="WAQ83741.1"/>
    <property type="molecule type" value="Genomic_DNA"/>
</dbReference>
<dbReference type="Proteomes" id="UP001164743">
    <property type="component" value="Chromosome 4A"/>
</dbReference>
<proteinExistence type="predicted"/>
<keyword evidence="2" id="KW-1185">Reference proteome</keyword>
<protein>
    <submittedName>
        <fullName evidence="1">Uncharacterized protein</fullName>
    </submittedName>
</protein>
<name>A0ABY7CHY5_9BASI</name>
<reference evidence="1" key="1">
    <citation type="submission" date="2022-10" db="EMBL/GenBank/DDBJ databases">
        <title>Puccinia triticina Genome sequencing and assembly.</title>
        <authorList>
            <person name="Li C."/>
        </authorList>
    </citation>
    <scope>NUCLEOTIDE SEQUENCE</scope>
    <source>
        <strain evidence="1">Pt15</strain>
    </source>
</reference>